<accession>A0A420YE93</accession>
<dbReference type="InterPro" id="IPR008278">
    <property type="entry name" value="4-PPantetheinyl_Trfase_dom"/>
</dbReference>
<dbReference type="AlphaFoldDB" id="A0A420YE93"/>
<dbReference type="Pfam" id="PF01648">
    <property type="entry name" value="ACPS"/>
    <property type="match status" value="1"/>
</dbReference>
<evidence type="ECO:0000256" key="4">
    <source>
        <dbReference type="SAM" id="MobiDB-lite"/>
    </source>
</evidence>
<dbReference type="GO" id="GO:0006633">
    <property type="term" value="P:fatty acid biosynthetic process"/>
    <property type="evidence" value="ECO:0007669"/>
    <property type="project" value="InterPro"/>
</dbReference>
<protein>
    <recommendedName>
        <fullName evidence="5">4'-phosphopantetheinyl transferase domain-containing protein</fullName>
    </recommendedName>
</protein>
<keyword evidence="2" id="KW-0479">Metal-binding</keyword>
<dbReference type="InterPro" id="IPR004568">
    <property type="entry name" value="Ppantetheine-prot_Trfase_dom"/>
</dbReference>
<dbReference type="EMBL" id="QVQW01000015">
    <property type="protein sequence ID" value="RKU46213.1"/>
    <property type="molecule type" value="Genomic_DNA"/>
</dbReference>
<dbReference type="Gene3D" id="3.90.470.20">
    <property type="entry name" value="4'-phosphopantetheinyl transferase domain"/>
    <property type="match status" value="1"/>
</dbReference>
<evidence type="ECO:0000313" key="7">
    <source>
        <dbReference type="Proteomes" id="UP000275385"/>
    </source>
</evidence>
<evidence type="ECO:0000256" key="1">
    <source>
        <dbReference type="ARBA" id="ARBA00022679"/>
    </source>
</evidence>
<evidence type="ECO:0000313" key="6">
    <source>
        <dbReference type="EMBL" id="RKU46213.1"/>
    </source>
</evidence>
<evidence type="ECO:0000256" key="3">
    <source>
        <dbReference type="ARBA" id="ARBA00022842"/>
    </source>
</evidence>
<reference evidence="6 7" key="1">
    <citation type="submission" date="2018-08" db="EMBL/GenBank/DDBJ databases">
        <title>Draft genome of the lignicolous fungus Coniochaeta pulveracea.</title>
        <authorList>
            <person name="Borstlap C.J."/>
            <person name="De Witt R.N."/>
            <person name="Botha A."/>
            <person name="Volschenk H."/>
        </authorList>
    </citation>
    <scope>NUCLEOTIDE SEQUENCE [LARGE SCALE GENOMIC DNA]</scope>
    <source>
        <strain evidence="6 7">CAB683</strain>
    </source>
</reference>
<sequence length="259" mass="29134">MSRRLPFPFPMGIGTDICHMPRIKALLTGPRSVKFIKRILHPKEYRASPVAHIVDPTVKPGAYLPAYSSEPADADPQVVLQRAVNFMAGRFAAKEAVIKAHSFANMNDYGAGGYRKATFQSIQIVPQRNKSLIAVVWPLEDGTDHSLRPPQEALVSISHEGEYATAMCLAYRHPDEQGDQTRTEKARMTGNGDVKRNQERTKKANVTDDGGRLIRKVKRGRSFLLRHPFAKWEYRKLVSKAQREREKAGEKEGEKEASE</sequence>
<evidence type="ECO:0000256" key="2">
    <source>
        <dbReference type="ARBA" id="ARBA00022723"/>
    </source>
</evidence>
<feature type="region of interest" description="Disordered" evidence="4">
    <location>
        <begin position="236"/>
        <end position="259"/>
    </location>
</feature>
<dbReference type="OrthoDB" id="15433at2759"/>
<dbReference type="InterPro" id="IPR037143">
    <property type="entry name" value="4-PPantetheinyl_Trfase_dom_sf"/>
</dbReference>
<organism evidence="6 7">
    <name type="scientific">Coniochaeta pulveracea</name>
    <dbReference type="NCBI Taxonomy" id="177199"/>
    <lineage>
        <taxon>Eukaryota</taxon>
        <taxon>Fungi</taxon>
        <taxon>Dikarya</taxon>
        <taxon>Ascomycota</taxon>
        <taxon>Pezizomycotina</taxon>
        <taxon>Sordariomycetes</taxon>
        <taxon>Sordariomycetidae</taxon>
        <taxon>Coniochaetales</taxon>
        <taxon>Coniochaetaceae</taxon>
        <taxon>Coniochaeta</taxon>
    </lineage>
</organism>
<keyword evidence="3" id="KW-0460">Magnesium</keyword>
<feature type="region of interest" description="Disordered" evidence="4">
    <location>
        <begin position="175"/>
        <end position="208"/>
    </location>
</feature>
<gene>
    <name evidence="6" type="ORF">DL546_002886</name>
</gene>
<keyword evidence="7" id="KW-1185">Reference proteome</keyword>
<dbReference type="SUPFAM" id="SSF56214">
    <property type="entry name" value="4'-phosphopantetheinyl transferase"/>
    <property type="match status" value="1"/>
</dbReference>
<keyword evidence="1" id="KW-0808">Transferase</keyword>
<dbReference type="GO" id="GO:0000287">
    <property type="term" value="F:magnesium ion binding"/>
    <property type="evidence" value="ECO:0007669"/>
    <property type="project" value="InterPro"/>
</dbReference>
<proteinExistence type="predicted"/>
<name>A0A420YE93_9PEZI</name>
<dbReference type="NCBIfam" id="TIGR00556">
    <property type="entry name" value="pantethn_trn"/>
    <property type="match status" value="1"/>
</dbReference>
<dbReference type="Proteomes" id="UP000275385">
    <property type="component" value="Unassembled WGS sequence"/>
</dbReference>
<evidence type="ECO:0000259" key="5">
    <source>
        <dbReference type="Pfam" id="PF01648"/>
    </source>
</evidence>
<dbReference type="GO" id="GO:0008897">
    <property type="term" value="F:holo-[acyl-carrier-protein] synthase activity"/>
    <property type="evidence" value="ECO:0007669"/>
    <property type="project" value="InterPro"/>
</dbReference>
<comment type="caution">
    <text evidence="6">The sequence shown here is derived from an EMBL/GenBank/DDBJ whole genome shotgun (WGS) entry which is preliminary data.</text>
</comment>
<feature type="domain" description="4'-phosphopantetheinyl transferase" evidence="5">
    <location>
        <begin position="12"/>
        <end position="135"/>
    </location>
</feature>